<dbReference type="InterPro" id="IPR050469">
    <property type="entry name" value="Diguanylate_Cyclase"/>
</dbReference>
<dbReference type="InterPro" id="IPR000160">
    <property type="entry name" value="GGDEF_dom"/>
</dbReference>
<dbReference type="GO" id="GO:0052621">
    <property type="term" value="F:diguanylate cyclase activity"/>
    <property type="evidence" value="ECO:0007669"/>
    <property type="project" value="TreeGrafter"/>
</dbReference>
<dbReference type="PANTHER" id="PTHR45138">
    <property type="entry name" value="REGULATORY COMPONENTS OF SENSORY TRANSDUCTION SYSTEM"/>
    <property type="match status" value="1"/>
</dbReference>
<dbReference type="InterPro" id="IPR035965">
    <property type="entry name" value="PAS-like_dom_sf"/>
</dbReference>
<dbReference type="PROSITE" id="PS50887">
    <property type="entry name" value="GGDEF"/>
    <property type="match status" value="1"/>
</dbReference>
<name>A0A2T4U6M1_9BACI</name>
<sequence length="320" mass="36431">MDKKLDSAPCGYIVFTKDGHIKEVNETMCTMLSVTKIQLHKKHLHDIISKASRIYFQTYFTPLLMMHEEVKEMYLTFVTPDNVELPTLVNAYLKEEEIVCAVLQMKVRDEYEQEILVEKKNAERIMQETDKAYKQLQGLLQEFEKKRKELTLLNGELEQLSITDSLTGLYNRRYIESRLEDFLEEARNNRVPFGVLMIDIDHFKVVNDRFGHQAGDEVLKELAGVLSSGVRSDDVIGRLGGEEFLILLGSAGKEEAVETGERLCRLAADKVWKSPAVTISVGVSVYEKGDSKLDLLEKADKALYKSKAEGRNRSTCQGVL</sequence>
<accession>A0A2T4U6M1</accession>
<dbReference type="PANTHER" id="PTHR45138:SF9">
    <property type="entry name" value="DIGUANYLATE CYCLASE DGCM-RELATED"/>
    <property type="match status" value="1"/>
</dbReference>
<feature type="domain" description="GGDEF" evidence="2">
    <location>
        <begin position="191"/>
        <end position="319"/>
    </location>
</feature>
<dbReference type="Pfam" id="PF00990">
    <property type="entry name" value="GGDEF"/>
    <property type="match status" value="1"/>
</dbReference>
<gene>
    <name evidence="3" type="ORF">C6Y45_08525</name>
</gene>
<dbReference type="AlphaFoldDB" id="A0A2T4U6M1"/>
<dbReference type="NCBIfam" id="TIGR00254">
    <property type="entry name" value="GGDEF"/>
    <property type="match status" value="1"/>
</dbReference>
<dbReference type="FunFam" id="3.30.70.270:FF:000001">
    <property type="entry name" value="Diguanylate cyclase domain protein"/>
    <property type="match status" value="1"/>
</dbReference>
<dbReference type="SMART" id="SM00267">
    <property type="entry name" value="GGDEF"/>
    <property type="match status" value="1"/>
</dbReference>
<dbReference type="CDD" id="cd00130">
    <property type="entry name" value="PAS"/>
    <property type="match status" value="1"/>
</dbReference>
<evidence type="ECO:0000259" key="2">
    <source>
        <dbReference type="PROSITE" id="PS50887"/>
    </source>
</evidence>
<evidence type="ECO:0000256" key="1">
    <source>
        <dbReference type="SAM" id="Coils"/>
    </source>
</evidence>
<protein>
    <submittedName>
        <fullName evidence="3">GGDEF domain-containing protein</fullName>
    </submittedName>
</protein>
<dbReference type="GO" id="GO:0006355">
    <property type="term" value="P:regulation of DNA-templated transcription"/>
    <property type="evidence" value="ECO:0007669"/>
    <property type="project" value="InterPro"/>
</dbReference>
<dbReference type="EMBL" id="PZJJ01000011">
    <property type="protein sequence ID" value="PTL39015.1"/>
    <property type="molecule type" value="Genomic_DNA"/>
</dbReference>
<keyword evidence="4" id="KW-1185">Reference proteome</keyword>
<evidence type="ECO:0000313" key="3">
    <source>
        <dbReference type="EMBL" id="PTL39015.1"/>
    </source>
</evidence>
<dbReference type="Pfam" id="PF00989">
    <property type="entry name" value="PAS"/>
    <property type="match status" value="1"/>
</dbReference>
<dbReference type="InterPro" id="IPR013767">
    <property type="entry name" value="PAS_fold"/>
</dbReference>
<comment type="caution">
    <text evidence="3">The sequence shown here is derived from an EMBL/GenBank/DDBJ whole genome shotgun (WGS) entry which is preliminary data.</text>
</comment>
<dbReference type="SUPFAM" id="SSF55785">
    <property type="entry name" value="PYP-like sensor domain (PAS domain)"/>
    <property type="match status" value="1"/>
</dbReference>
<dbReference type="SUPFAM" id="SSF55073">
    <property type="entry name" value="Nucleotide cyclase"/>
    <property type="match status" value="1"/>
</dbReference>
<reference evidence="3 4" key="1">
    <citation type="submission" date="2018-03" db="EMBL/GenBank/DDBJ databases">
        <title>Alkalicoccus saliphilus sp. nov., isolated from a mineral pool.</title>
        <authorList>
            <person name="Zhao B."/>
        </authorList>
    </citation>
    <scope>NUCLEOTIDE SEQUENCE [LARGE SCALE GENOMIC DNA]</scope>
    <source>
        <strain evidence="3 4">6AG</strain>
    </source>
</reference>
<feature type="coiled-coil region" evidence="1">
    <location>
        <begin position="108"/>
        <end position="160"/>
    </location>
</feature>
<dbReference type="Gene3D" id="3.30.70.270">
    <property type="match status" value="1"/>
</dbReference>
<dbReference type="InterPro" id="IPR043128">
    <property type="entry name" value="Rev_trsase/Diguanyl_cyclase"/>
</dbReference>
<dbReference type="RefSeq" id="WP_107584815.1">
    <property type="nucleotide sequence ID" value="NZ_PZJJ01000011.1"/>
</dbReference>
<dbReference type="Proteomes" id="UP000240509">
    <property type="component" value="Unassembled WGS sequence"/>
</dbReference>
<dbReference type="InterPro" id="IPR029787">
    <property type="entry name" value="Nucleotide_cyclase"/>
</dbReference>
<proteinExistence type="predicted"/>
<dbReference type="CDD" id="cd01949">
    <property type="entry name" value="GGDEF"/>
    <property type="match status" value="1"/>
</dbReference>
<evidence type="ECO:0000313" key="4">
    <source>
        <dbReference type="Proteomes" id="UP000240509"/>
    </source>
</evidence>
<dbReference type="InterPro" id="IPR000014">
    <property type="entry name" value="PAS"/>
</dbReference>
<dbReference type="Gene3D" id="3.30.450.20">
    <property type="entry name" value="PAS domain"/>
    <property type="match status" value="1"/>
</dbReference>
<organism evidence="3 4">
    <name type="scientific">Alkalicoccus saliphilus</name>
    <dbReference type="NCBI Taxonomy" id="200989"/>
    <lineage>
        <taxon>Bacteria</taxon>
        <taxon>Bacillati</taxon>
        <taxon>Bacillota</taxon>
        <taxon>Bacilli</taxon>
        <taxon>Bacillales</taxon>
        <taxon>Bacillaceae</taxon>
        <taxon>Alkalicoccus</taxon>
    </lineage>
</organism>
<dbReference type="OrthoDB" id="9759607at2"/>
<keyword evidence="1" id="KW-0175">Coiled coil</keyword>